<sequence length="143" mass="16123">MEPADASSMEVIIIPDSEEDEEEEHAPELDAALEPACKRCGSVHAAGNWRACREAYELAHPKPPCSRCGLFHELYEPMVCIYGLDHFDCELLIPNVNELCMDGDIIILPEHVLKVLDEMEKKKEDVKKDEKNEDAKEDGKTDV</sequence>
<feature type="region of interest" description="Disordered" evidence="1">
    <location>
        <begin position="121"/>
        <end position="143"/>
    </location>
</feature>
<name>A0AAV9FYN3_ELECO</name>
<dbReference type="Proteomes" id="UP001301735">
    <property type="component" value="Unassembled WGS sequence"/>
</dbReference>
<organism evidence="2 3">
    <name type="scientific">Eleusine coracana subsp. coracana</name>
    <dbReference type="NCBI Taxonomy" id="191504"/>
    <lineage>
        <taxon>Eukaryota</taxon>
        <taxon>Viridiplantae</taxon>
        <taxon>Streptophyta</taxon>
        <taxon>Embryophyta</taxon>
        <taxon>Tracheophyta</taxon>
        <taxon>Spermatophyta</taxon>
        <taxon>Magnoliopsida</taxon>
        <taxon>Liliopsida</taxon>
        <taxon>Poales</taxon>
        <taxon>Poaceae</taxon>
        <taxon>PACMAD clade</taxon>
        <taxon>Chloridoideae</taxon>
        <taxon>Cynodonteae</taxon>
        <taxon>Eleusininae</taxon>
        <taxon>Eleusine</taxon>
    </lineage>
</organism>
<dbReference type="EMBL" id="MU847523">
    <property type="protein sequence ID" value="KAK2630772.1"/>
    <property type="molecule type" value="Genomic_DNA"/>
</dbReference>
<protein>
    <submittedName>
        <fullName evidence="2">Uncharacterized protein</fullName>
    </submittedName>
</protein>
<proteinExistence type="predicted"/>
<evidence type="ECO:0000256" key="1">
    <source>
        <dbReference type="SAM" id="MobiDB-lite"/>
    </source>
</evidence>
<dbReference type="AlphaFoldDB" id="A0AAV9FYN3"/>
<keyword evidence="3" id="KW-1185">Reference proteome</keyword>
<accession>A0AAV9FYN3</accession>
<reference evidence="2 3" key="1">
    <citation type="submission" date="2023-05" db="EMBL/GenBank/DDBJ databases">
        <title>WGS assembly of Eleusine coracana.</title>
        <authorList>
            <person name="Jenkins J."/>
            <person name="Schmutz J."/>
            <person name="Lux T."/>
            <person name="Plott C."/>
            <person name="Mayer K."/>
            <person name="Qi P."/>
            <person name="Devos K."/>
        </authorList>
    </citation>
    <scope>NUCLEOTIDE SEQUENCE [LARGE SCALE GENOMIC DNA]</scope>
    <source>
        <tissue evidence="2">Leaves</tissue>
    </source>
</reference>
<evidence type="ECO:0000313" key="2">
    <source>
        <dbReference type="EMBL" id="KAK2630772.1"/>
    </source>
</evidence>
<gene>
    <name evidence="2" type="ORF">QOZ80_UnG0726140</name>
</gene>
<comment type="caution">
    <text evidence="2">The sequence shown here is derived from an EMBL/GenBank/DDBJ whole genome shotgun (WGS) entry which is preliminary data.</text>
</comment>
<evidence type="ECO:0000313" key="3">
    <source>
        <dbReference type="Proteomes" id="UP001301735"/>
    </source>
</evidence>